<keyword evidence="6" id="KW-1185">Reference proteome</keyword>
<comment type="subcellular location">
    <subcellularLocation>
        <location evidence="3">Membrane</location>
    </subcellularLocation>
</comment>
<dbReference type="CDD" id="cd00051">
    <property type="entry name" value="EFh"/>
    <property type="match status" value="1"/>
</dbReference>
<dbReference type="EMBL" id="KK784881">
    <property type="protein sequence ID" value="KDO76569.1"/>
    <property type="molecule type" value="Genomic_DNA"/>
</dbReference>
<gene>
    <name evidence="5" type="ORF">CISIN_1g048069mg</name>
</gene>
<evidence type="ECO:0000256" key="1">
    <source>
        <dbReference type="ARBA" id="ARBA00022737"/>
    </source>
</evidence>
<dbReference type="GO" id="GO:0005509">
    <property type="term" value="F:calcium ion binding"/>
    <property type="evidence" value="ECO:0007669"/>
    <property type="project" value="UniProtKB-UniRule"/>
</dbReference>
<dbReference type="InterPro" id="IPR002048">
    <property type="entry name" value="EF_hand_dom"/>
</dbReference>
<protein>
    <recommendedName>
        <fullName evidence="3">Calcineurin B-like protein</fullName>
    </recommendedName>
</protein>
<evidence type="ECO:0000313" key="6">
    <source>
        <dbReference type="Proteomes" id="UP000027120"/>
    </source>
</evidence>
<name>A0A067GAE1_CITSI</name>
<dbReference type="PANTHER" id="PTHR23056:SF147">
    <property type="entry name" value="CALCINEURIN B-LIKE PROTEIN 8"/>
    <property type="match status" value="1"/>
</dbReference>
<dbReference type="Pfam" id="PF13833">
    <property type="entry name" value="EF-hand_8"/>
    <property type="match status" value="1"/>
</dbReference>
<reference evidence="5 6" key="1">
    <citation type="submission" date="2014-04" db="EMBL/GenBank/DDBJ databases">
        <authorList>
            <consortium name="International Citrus Genome Consortium"/>
            <person name="Gmitter F."/>
            <person name="Chen C."/>
            <person name="Farmerie W."/>
            <person name="Harkins T."/>
            <person name="Desany B."/>
            <person name="Mohiuddin M."/>
            <person name="Kodira C."/>
            <person name="Borodovsky M."/>
            <person name="Lomsadze A."/>
            <person name="Burns P."/>
            <person name="Jenkins J."/>
            <person name="Prochnik S."/>
            <person name="Shu S."/>
            <person name="Chapman J."/>
            <person name="Pitluck S."/>
            <person name="Schmutz J."/>
            <person name="Rokhsar D."/>
        </authorList>
    </citation>
    <scope>NUCLEOTIDE SEQUENCE</scope>
</reference>
<dbReference type="GO" id="GO:0016020">
    <property type="term" value="C:membrane"/>
    <property type="evidence" value="ECO:0007669"/>
    <property type="project" value="UniProtKB-SubCell"/>
</dbReference>
<dbReference type="STRING" id="2711.A0A067GAE1"/>
<dbReference type="PROSITE" id="PS50222">
    <property type="entry name" value="EF_HAND_2"/>
    <property type="match status" value="3"/>
</dbReference>
<sequence length="213" mass="24316">SVSDFWAVTVNEVEALYDLFKKLSSSIIDDGLIHKEEFQLALLRNSSKQNLFADRIFDLFDVKRNGVIEFGEFVRSLSIFHPSAPEAEKITFAFRLYDLRGTGYIAREELCNICKSDTDSLCCKYVLLLWKLKEMVVSLLSESELALSDDVVESIVDKTMMEADIKGDGKIDLEEWTEFAGRNPTILKSMTLPYLKEITLAFPSFVLHSEARY</sequence>
<dbReference type="GO" id="GO:0019722">
    <property type="term" value="P:calcium-mediated signaling"/>
    <property type="evidence" value="ECO:0007669"/>
    <property type="project" value="UniProtKB-UniRule"/>
</dbReference>
<dbReference type="PANTHER" id="PTHR23056">
    <property type="entry name" value="CALCINEURIN B"/>
    <property type="match status" value="1"/>
</dbReference>
<dbReference type="Pfam" id="PF13499">
    <property type="entry name" value="EF-hand_7"/>
    <property type="match status" value="1"/>
</dbReference>
<evidence type="ECO:0000259" key="4">
    <source>
        <dbReference type="PROSITE" id="PS50222"/>
    </source>
</evidence>
<dbReference type="SMR" id="A0A067GAE1"/>
<accession>A0A067GAE1</accession>
<feature type="domain" description="EF-hand" evidence="4">
    <location>
        <begin position="48"/>
        <end position="83"/>
    </location>
</feature>
<feature type="domain" description="EF-hand" evidence="4">
    <location>
        <begin position="85"/>
        <end position="120"/>
    </location>
</feature>
<dbReference type="GO" id="GO:0019900">
    <property type="term" value="F:kinase binding"/>
    <property type="evidence" value="ECO:0007669"/>
    <property type="project" value="UniProtKB-UniRule"/>
</dbReference>
<dbReference type="InterPro" id="IPR011992">
    <property type="entry name" value="EF-hand-dom_pair"/>
</dbReference>
<keyword evidence="3" id="KW-0106">Calcium</keyword>
<keyword evidence="1 3" id="KW-0677">Repeat</keyword>
<dbReference type="Proteomes" id="UP000027120">
    <property type="component" value="Unassembled WGS sequence"/>
</dbReference>
<feature type="domain" description="EF-hand" evidence="4">
    <location>
        <begin position="151"/>
        <end position="186"/>
    </location>
</feature>
<dbReference type="InterPro" id="IPR045198">
    <property type="entry name" value="CNBL1-10"/>
</dbReference>
<dbReference type="AlphaFoldDB" id="A0A067GAE1"/>
<dbReference type="SMART" id="SM00054">
    <property type="entry name" value="EFh"/>
    <property type="match status" value="3"/>
</dbReference>
<feature type="non-terminal residue" evidence="5">
    <location>
        <position position="1"/>
    </location>
</feature>
<dbReference type="SUPFAM" id="SSF47473">
    <property type="entry name" value="EF-hand"/>
    <property type="match status" value="1"/>
</dbReference>
<comment type="subunit">
    <text evidence="3">Homodimer. Interacts with CIPK.</text>
</comment>
<evidence type="ECO:0000313" key="5">
    <source>
        <dbReference type="EMBL" id="KDO76569.1"/>
    </source>
</evidence>
<keyword evidence="3" id="KW-0479">Metal-binding</keyword>
<proteinExistence type="inferred from homology"/>
<evidence type="ECO:0000256" key="2">
    <source>
        <dbReference type="ARBA" id="ARBA00023774"/>
    </source>
</evidence>
<dbReference type="Gene3D" id="1.10.238.10">
    <property type="entry name" value="EF-hand"/>
    <property type="match status" value="1"/>
</dbReference>
<comment type="function">
    <text evidence="3">Acts as a calcium sensor. CBL proteins interact with CIPK serine-threonine protein kinases. Binding of a CBL protein to the regulatory NAF domain of a CIPK protein lead to the activation of the kinase in a calcium-dependent manner.</text>
</comment>
<evidence type="ECO:0000256" key="3">
    <source>
        <dbReference type="RuleBase" id="RU369080"/>
    </source>
</evidence>
<comment type="similarity">
    <text evidence="2 3">Belongs to the calcineurin regulatory subunit family.</text>
</comment>
<keyword evidence="3" id="KW-0472">Membrane</keyword>
<organism evidence="5 6">
    <name type="scientific">Citrus sinensis</name>
    <name type="common">Sweet orange</name>
    <name type="synonym">Citrus aurantium var. sinensis</name>
    <dbReference type="NCBI Taxonomy" id="2711"/>
    <lineage>
        <taxon>Eukaryota</taxon>
        <taxon>Viridiplantae</taxon>
        <taxon>Streptophyta</taxon>
        <taxon>Embryophyta</taxon>
        <taxon>Tracheophyta</taxon>
        <taxon>Spermatophyta</taxon>
        <taxon>Magnoliopsida</taxon>
        <taxon>eudicotyledons</taxon>
        <taxon>Gunneridae</taxon>
        <taxon>Pentapetalae</taxon>
        <taxon>rosids</taxon>
        <taxon>malvids</taxon>
        <taxon>Sapindales</taxon>
        <taxon>Rutaceae</taxon>
        <taxon>Aurantioideae</taxon>
        <taxon>Citrus</taxon>
    </lineage>
</organism>